<feature type="region of interest" description="Disordered" evidence="1">
    <location>
        <begin position="37"/>
        <end position="66"/>
    </location>
</feature>
<name>A0A5M9JJD6_MONFR</name>
<feature type="compositionally biased region" description="Acidic residues" evidence="1">
    <location>
        <begin position="184"/>
        <end position="194"/>
    </location>
</feature>
<reference evidence="3 4" key="1">
    <citation type="submission" date="2019-06" db="EMBL/GenBank/DDBJ databases">
        <title>Genome Sequence of the Brown Rot Fungal Pathogen Monilinia fructicola.</title>
        <authorList>
            <person name="De Miccolis Angelini R.M."/>
            <person name="Landi L."/>
            <person name="Abate D."/>
            <person name="Pollastro S."/>
            <person name="Romanazzi G."/>
            <person name="Faretra F."/>
        </authorList>
    </citation>
    <scope>NUCLEOTIDE SEQUENCE [LARGE SCALE GENOMIC DNA]</scope>
    <source>
        <strain evidence="3 4">Mfrc123</strain>
    </source>
</reference>
<evidence type="ECO:0000313" key="4">
    <source>
        <dbReference type="Proteomes" id="UP000322873"/>
    </source>
</evidence>
<evidence type="ECO:0000256" key="1">
    <source>
        <dbReference type="SAM" id="MobiDB-lite"/>
    </source>
</evidence>
<proteinExistence type="predicted"/>
<evidence type="ECO:0000259" key="2">
    <source>
        <dbReference type="Pfam" id="PF09816"/>
    </source>
</evidence>
<evidence type="ECO:0000313" key="3">
    <source>
        <dbReference type="EMBL" id="KAA8569391.1"/>
    </source>
</evidence>
<accession>A0A5M9JJD6</accession>
<feature type="region of interest" description="Disordered" evidence="1">
    <location>
        <begin position="110"/>
        <end position="129"/>
    </location>
</feature>
<protein>
    <recommendedName>
        <fullName evidence="2">Transcription elongation factor Eaf N-terminal domain-containing protein</fullName>
    </recommendedName>
</protein>
<gene>
    <name evidence="3" type="ORF">EYC84_001036</name>
</gene>
<organism evidence="3 4">
    <name type="scientific">Monilinia fructicola</name>
    <name type="common">Brown rot fungus</name>
    <name type="synonym">Ciboria fructicola</name>
    <dbReference type="NCBI Taxonomy" id="38448"/>
    <lineage>
        <taxon>Eukaryota</taxon>
        <taxon>Fungi</taxon>
        <taxon>Dikarya</taxon>
        <taxon>Ascomycota</taxon>
        <taxon>Pezizomycotina</taxon>
        <taxon>Leotiomycetes</taxon>
        <taxon>Helotiales</taxon>
        <taxon>Sclerotiniaceae</taxon>
        <taxon>Monilinia</taxon>
    </lineage>
</organism>
<feature type="compositionally biased region" description="Low complexity" evidence="1">
    <location>
        <begin position="153"/>
        <end position="166"/>
    </location>
</feature>
<feature type="compositionally biased region" description="Acidic residues" evidence="1">
    <location>
        <begin position="221"/>
        <end position="233"/>
    </location>
</feature>
<feature type="compositionally biased region" description="Polar residues" evidence="1">
    <location>
        <begin position="110"/>
        <end position="128"/>
    </location>
</feature>
<dbReference type="VEuPathDB" id="FungiDB:MFRU_004g01840"/>
<feature type="compositionally biased region" description="Basic and acidic residues" evidence="1">
    <location>
        <begin position="167"/>
        <end position="183"/>
    </location>
</feature>
<feature type="compositionally biased region" description="Polar residues" evidence="1">
    <location>
        <begin position="45"/>
        <end position="66"/>
    </location>
</feature>
<sequence>MTSTIDWDKPGKYPIVLSDALLGKTPKNIYTGIRYNHKPDPTVGASANSAQLKPSSNSTSTNYDLSLSDNNEDYTYTGARTSGDGQYVLTFDPVRKVLVLDRIDSTFDMNLTSAPWTDDTTQLQSQYEQLEPPAKALVEESQPKAPQKKAPKAKAAAATKAKPAPRAKAEKAKKPKPPPREPTPEPEEDSDDGLTVEYPDGEGPQQHYEYRAPIFQREPSEEISDEDEDMDNDGIYERNQDVDHLKLPSPVNNPTVISDEEAMDMEDLEADLQAELEKDLMMNQEGDESDESEEEDIREHGTIYRIFICIGIHMYEWVLSRWAGLEHRTLINHLICHYYNPLPFQCYIYPGSYI</sequence>
<dbReference type="InterPro" id="IPR019194">
    <property type="entry name" value="Tscrpt_elong_fac_Eaf_N"/>
</dbReference>
<dbReference type="EMBL" id="VICG01000008">
    <property type="protein sequence ID" value="KAA8569391.1"/>
    <property type="molecule type" value="Genomic_DNA"/>
</dbReference>
<keyword evidence="4" id="KW-1185">Reference proteome</keyword>
<feature type="region of interest" description="Disordered" evidence="1">
    <location>
        <begin position="138"/>
        <end position="233"/>
    </location>
</feature>
<dbReference type="AlphaFoldDB" id="A0A5M9JJD6"/>
<dbReference type="Pfam" id="PF09816">
    <property type="entry name" value="EAF"/>
    <property type="match status" value="1"/>
</dbReference>
<comment type="caution">
    <text evidence="3">The sequence shown here is derived from an EMBL/GenBank/DDBJ whole genome shotgun (WGS) entry which is preliminary data.</text>
</comment>
<feature type="domain" description="Transcription elongation factor Eaf N-terminal" evidence="2">
    <location>
        <begin position="13"/>
        <end position="115"/>
    </location>
</feature>
<dbReference type="Proteomes" id="UP000322873">
    <property type="component" value="Unassembled WGS sequence"/>
</dbReference>